<evidence type="ECO:0000256" key="1">
    <source>
        <dbReference type="ARBA" id="ARBA00004225"/>
    </source>
</evidence>
<feature type="repeat" description="Solcar" evidence="9">
    <location>
        <begin position="156"/>
        <end position="279"/>
    </location>
</feature>
<proteinExistence type="inferred from homology"/>
<evidence type="ECO:0000256" key="9">
    <source>
        <dbReference type="PROSITE-ProRule" id="PRU00282"/>
    </source>
</evidence>
<dbReference type="Pfam" id="PF00153">
    <property type="entry name" value="Mito_carr"/>
    <property type="match status" value="3"/>
</dbReference>
<keyword evidence="3 10" id="KW-0813">Transport</keyword>
<dbReference type="InterPro" id="IPR018108">
    <property type="entry name" value="MCP_transmembrane"/>
</dbReference>
<keyword evidence="5" id="KW-0677">Repeat</keyword>
<dbReference type="Gene3D" id="1.50.40.10">
    <property type="entry name" value="Mitochondrial carrier domain"/>
    <property type="match status" value="1"/>
</dbReference>
<keyword evidence="4 9" id="KW-0812">Transmembrane</keyword>
<organism evidence="11 12">
    <name type="scientific">Magnusiomyces paraingens</name>
    <dbReference type="NCBI Taxonomy" id="2606893"/>
    <lineage>
        <taxon>Eukaryota</taxon>
        <taxon>Fungi</taxon>
        <taxon>Dikarya</taxon>
        <taxon>Ascomycota</taxon>
        <taxon>Saccharomycotina</taxon>
        <taxon>Dipodascomycetes</taxon>
        <taxon>Dipodascales</taxon>
        <taxon>Dipodascaceae</taxon>
        <taxon>Magnusiomyces</taxon>
    </lineage>
</organism>
<dbReference type="InterPro" id="IPR023395">
    <property type="entry name" value="MCP_dom_sf"/>
</dbReference>
<accession>A0A5E8C744</accession>
<feature type="repeat" description="Solcar" evidence="9">
    <location>
        <begin position="290"/>
        <end position="390"/>
    </location>
</feature>
<dbReference type="GO" id="GO:0031966">
    <property type="term" value="C:mitochondrial membrane"/>
    <property type="evidence" value="ECO:0007669"/>
    <property type="project" value="UniProtKB-SubCell"/>
</dbReference>
<sequence>MNSSELSQQLNDTPNKAQHIIFEYPESLKPYRPTLNSWFASLFAVAFGFPLDSVKTRLQTYKYNGNWHCIVDTYKNEGILGFYRGLMAPLISSSLMRSWSMSMFTYSKPYTHSFWSALYDPPPLIEYQAKTYEKLQPSDEKTTQPFSGSKIGYILRQYPVSFCSGMIAGISTSFIASPFELTKLGSQIELVIRRRALELEVVRVSGQTHVSPTAAASKVFPNGMKPEELVKPSGTFSIARKLIKNNGWLSLYSGYRYMFVRDAIGSGVYFGVYDSIRTAVSLVLFNTPEPHPVSVAIAGGLSGACSWVIVYPLDTIKSRYQRDVMTYVFLKTAPMEGGANLNQPAFPQRPKIELSALFNKAMYRGLGISLVRTSILGMTMFSCYEKLMKITA</sequence>
<dbReference type="SUPFAM" id="SSF103506">
    <property type="entry name" value="Mitochondrial carrier"/>
    <property type="match status" value="1"/>
</dbReference>
<evidence type="ECO:0000313" key="11">
    <source>
        <dbReference type="EMBL" id="VVT57728.1"/>
    </source>
</evidence>
<evidence type="ECO:0000256" key="3">
    <source>
        <dbReference type="ARBA" id="ARBA00022448"/>
    </source>
</evidence>
<dbReference type="InterPro" id="IPR050567">
    <property type="entry name" value="Mitochondrial_Carrier"/>
</dbReference>
<dbReference type="AlphaFoldDB" id="A0A5E8C744"/>
<reference evidence="11 12" key="1">
    <citation type="submission" date="2019-09" db="EMBL/GenBank/DDBJ databases">
        <authorList>
            <person name="Brejova B."/>
        </authorList>
    </citation>
    <scope>NUCLEOTIDE SEQUENCE [LARGE SCALE GENOMIC DNA]</scope>
</reference>
<evidence type="ECO:0000256" key="6">
    <source>
        <dbReference type="ARBA" id="ARBA00022989"/>
    </source>
</evidence>
<dbReference type="GeneID" id="43584654"/>
<evidence type="ECO:0000256" key="8">
    <source>
        <dbReference type="ARBA" id="ARBA00023136"/>
    </source>
</evidence>
<dbReference type="EMBL" id="CABVLU010000005">
    <property type="protein sequence ID" value="VVT57728.1"/>
    <property type="molecule type" value="Genomic_DNA"/>
</dbReference>
<gene>
    <name evidence="11" type="ORF">SAPINGB_P005840</name>
</gene>
<feature type="repeat" description="Solcar" evidence="9">
    <location>
        <begin position="28"/>
        <end position="110"/>
    </location>
</feature>
<dbReference type="OrthoDB" id="2382881at2759"/>
<keyword evidence="7" id="KW-0496">Mitochondrion</keyword>
<keyword evidence="6" id="KW-1133">Transmembrane helix</keyword>
<evidence type="ECO:0000256" key="4">
    <source>
        <dbReference type="ARBA" id="ARBA00022692"/>
    </source>
</evidence>
<dbReference type="RefSeq" id="XP_031856445.1">
    <property type="nucleotide sequence ID" value="XM_032000554.1"/>
</dbReference>
<keyword evidence="12" id="KW-1185">Reference proteome</keyword>
<comment type="similarity">
    <text evidence="2 10">Belongs to the mitochondrial carrier (TC 2.A.29) family.</text>
</comment>
<evidence type="ECO:0000313" key="12">
    <source>
        <dbReference type="Proteomes" id="UP000398389"/>
    </source>
</evidence>
<evidence type="ECO:0000256" key="7">
    <source>
        <dbReference type="ARBA" id="ARBA00023128"/>
    </source>
</evidence>
<dbReference type="PROSITE" id="PS50920">
    <property type="entry name" value="SOLCAR"/>
    <property type="match status" value="3"/>
</dbReference>
<dbReference type="Proteomes" id="UP000398389">
    <property type="component" value="Unassembled WGS sequence"/>
</dbReference>
<protein>
    <recommendedName>
        <fullName evidence="13">Mitochondrial carrier</fullName>
    </recommendedName>
</protein>
<name>A0A5E8C744_9ASCO</name>
<evidence type="ECO:0000256" key="10">
    <source>
        <dbReference type="RuleBase" id="RU000488"/>
    </source>
</evidence>
<evidence type="ECO:0000256" key="5">
    <source>
        <dbReference type="ARBA" id="ARBA00022737"/>
    </source>
</evidence>
<evidence type="ECO:0008006" key="13">
    <source>
        <dbReference type="Google" id="ProtNLM"/>
    </source>
</evidence>
<dbReference type="GO" id="GO:0022857">
    <property type="term" value="F:transmembrane transporter activity"/>
    <property type="evidence" value="ECO:0007669"/>
    <property type="project" value="TreeGrafter"/>
</dbReference>
<keyword evidence="8 9" id="KW-0472">Membrane</keyword>
<evidence type="ECO:0000256" key="2">
    <source>
        <dbReference type="ARBA" id="ARBA00006375"/>
    </source>
</evidence>
<dbReference type="PANTHER" id="PTHR45624:SF9">
    <property type="entry name" value="CARRIER PROTEIN, PUTATIVE (AFU_ORTHOLOGUE AFUA_4G06390)-RELATED"/>
    <property type="match status" value="1"/>
</dbReference>
<comment type="subcellular location">
    <subcellularLocation>
        <location evidence="1">Mitochondrion membrane</location>
        <topology evidence="1">Multi-pass membrane protein</topology>
    </subcellularLocation>
</comment>
<dbReference type="PANTHER" id="PTHR45624">
    <property type="entry name" value="MITOCHONDRIAL BASIC AMINO ACIDS TRANSPORTER-RELATED"/>
    <property type="match status" value="1"/>
</dbReference>